<dbReference type="SUPFAM" id="SSF55073">
    <property type="entry name" value="Nucleotide cyclase"/>
    <property type="match status" value="1"/>
</dbReference>
<feature type="transmembrane region" description="Helical" evidence="1">
    <location>
        <begin position="105"/>
        <end position="133"/>
    </location>
</feature>
<feature type="transmembrane region" description="Helical" evidence="1">
    <location>
        <begin position="65"/>
        <end position="84"/>
    </location>
</feature>
<evidence type="ECO:0000259" key="2">
    <source>
        <dbReference type="PROSITE" id="PS50125"/>
    </source>
</evidence>
<feature type="domain" description="Guanylate cyclase" evidence="2">
    <location>
        <begin position="193"/>
        <end position="322"/>
    </location>
</feature>
<dbReference type="InterPro" id="IPR050697">
    <property type="entry name" value="Adenylyl/Guanylyl_Cyclase_3/4"/>
</dbReference>
<dbReference type="RefSeq" id="WP_244717073.1">
    <property type="nucleotide sequence ID" value="NZ_CP095049.1"/>
</dbReference>
<keyword evidence="1" id="KW-0472">Membrane</keyword>
<dbReference type="InterPro" id="IPR029787">
    <property type="entry name" value="Nucleotide_cyclase"/>
</dbReference>
<proteinExistence type="predicted"/>
<dbReference type="EMBL" id="CP095049">
    <property type="protein sequence ID" value="UOQ52771.1"/>
    <property type="molecule type" value="Genomic_DNA"/>
</dbReference>
<dbReference type="Gene3D" id="3.30.70.1230">
    <property type="entry name" value="Nucleotide cyclase"/>
    <property type="match status" value="1"/>
</dbReference>
<dbReference type="CDD" id="cd07302">
    <property type="entry name" value="CHD"/>
    <property type="match status" value="1"/>
</dbReference>
<feature type="transmembrane region" description="Helical" evidence="1">
    <location>
        <begin position="20"/>
        <end position="45"/>
    </location>
</feature>
<feature type="transmembrane region" description="Helical" evidence="1">
    <location>
        <begin position="145"/>
        <end position="164"/>
    </location>
</feature>
<dbReference type="Pfam" id="PF00211">
    <property type="entry name" value="Guanylate_cyc"/>
    <property type="match status" value="1"/>
</dbReference>
<dbReference type="PROSITE" id="PS50125">
    <property type="entry name" value="GUANYLATE_CYCLASE_2"/>
    <property type="match status" value="1"/>
</dbReference>
<evidence type="ECO:0000256" key="1">
    <source>
        <dbReference type="SAM" id="Phobius"/>
    </source>
</evidence>
<keyword evidence="4" id="KW-1185">Reference proteome</keyword>
<reference evidence="3 4" key="1">
    <citation type="submission" date="2022-04" db="EMBL/GenBank/DDBJ databases">
        <title>Hymenobacter sp. isolated from the air.</title>
        <authorList>
            <person name="Won M."/>
            <person name="Lee C.-M."/>
            <person name="Woen H.-Y."/>
            <person name="Kwon S.-W."/>
        </authorList>
    </citation>
    <scope>NUCLEOTIDE SEQUENCE [LARGE SCALE GENOMIC DNA]</scope>
    <source>
        <strain evidence="4">5116 S-27</strain>
    </source>
</reference>
<dbReference type="PANTHER" id="PTHR43081">
    <property type="entry name" value="ADENYLATE CYCLASE, TERMINAL-DIFFERENTIATION SPECIFIC-RELATED"/>
    <property type="match status" value="1"/>
</dbReference>
<dbReference type="InterPro" id="IPR001054">
    <property type="entry name" value="A/G_cyclase"/>
</dbReference>
<keyword evidence="1" id="KW-0812">Transmembrane</keyword>
<protein>
    <submittedName>
        <fullName evidence="3">Adenylate/guanylate cyclase domain-containing protein</fullName>
    </submittedName>
</protein>
<gene>
    <name evidence="3" type="ORF">MUN80_23890</name>
</gene>
<name>A0ABY4F993_9BACT</name>
<dbReference type="PANTHER" id="PTHR43081:SF1">
    <property type="entry name" value="ADENYLATE CYCLASE, TERMINAL-DIFFERENTIATION SPECIFIC"/>
    <property type="match status" value="1"/>
</dbReference>
<dbReference type="Proteomes" id="UP000831785">
    <property type="component" value="Chromosome"/>
</dbReference>
<keyword evidence="1" id="KW-1133">Transmembrane helix</keyword>
<evidence type="ECO:0000313" key="3">
    <source>
        <dbReference type="EMBL" id="UOQ52771.1"/>
    </source>
</evidence>
<accession>A0ABY4F993</accession>
<evidence type="ECO:0000313" key="4">
    <source>
        <dbReference type="Proteomes" id="UP000831785"/>
    </source>
</evidence>
<organism evidence="3 4">
    <name type="scientific">Hymenobacter cellulosivorans</name>
    <dbReference type="NCBI Taxonomy" id="2932249"/>
    <lineage>
        <taxon>Bacteria</taxon>
        <taxon>Pseudomonadati</taxon>
        <taxon>Bacteroidota</taxon>
        <taxon>Cytophagia</taxon>
        <taxon>Cytophagales</taxon>
        <taxon>Hymenobacteraceae</taxon>
        <taxon>Hymenobacter</taxon>
    </lineage>
</organism>
<sequence length="374" mass="41537">MEKHFEYTTLAQRYTARFPLLTYVGTQANFWILANLLLAAVLSLHARLLSQVLHLPVAGTIGPPLLTAVVLGLVWGVALGLMGYHLDRRISRSLSLGQELLAKALGSVALIALLVGLLELILVDSALVPALLLPGMALNGQAAKYLFGLLLLYYSFMSLVISFINQIHKKYGPGVLVPLLLGRYRDPQEEERIFLFMDLQSSTATAEALGHRQYSAFIRDCFADINEVLFPFEAQVYQYVGDEIVVMWPTSEGVRNHACIRFFFACQNQFRQRAAHYQTTYGCLPHFKAGIHAGDVSAVEIGEIKKDIAYHGDTLNTAARIQSVCNHYQAEFLASEHLLGKMAPDPHLNAQSLGMVQLRGKAEKIGLVRVDWQE</sequence>